<proteinExistence type="predicted"/>
<gene>
    <name evidence="1" type="ORF">DJ90_805</name>
    <name evidence="2" type="ORF">GNQ08_05215</name>
</gene>
<comment type="caution">
    <text evidence="1">The sequence shown here is derived from an EMBL/GenBank/DDBJ whole genome shotgun (WGS) entry which is preliminary data.</text>
</comment>
<accession>A0A090ZJC9</accession>
<dbReference type="RefSeq" id="WP_036619829.1">
    <property type="nucleotide sequence ID" value="NZ_BGML01000011.1"/>
</dbReference>
<dbReference type="PATRIC" id="fig|44252.3.peg.1267"/>
<dbReference type="OrthoDB" id="2649617at2"/>
<dbReference type="GO" id="GO:0008168">
    <property type="term" value="F:methyltransferase activity"/>
    <property type="evidence" value="ECO:0007669"/>
    <property type="project" value="UniProtKB-KW"/>
</dbReference>
<dbReference type="Proteomes" id="UP000029278">
    <property type="component" value="Unassembled WGS sequence"/>
</dbReference>
<dbReference type="GO" id="GO:0032259">
    <property type="term" value="P:methylation"/>
    <property type="evidence" value="ECO:0007669"/>
    <property type="project" value="UniProtKB-KW"/>
</dbReference>
<dbReference type="HOGENOM" id="CLU_1873387_0_0_9"/>
<dbReference type="EMBL" id="JMQA01000018">
    <property type="protein sequence ID" value="KFN10498.1"/>
    <property type="molecule type" value="Genomic_DNA"/>
</dbReference>
<evidence type="ECO:0000313" key="4">
    <source>
        <dbReference type="Proteomes" id="UP000442469"/>
    </source>
</evidence>
<evidence type="ECO:0000313" key="1">
    <source>
        <dbReference type="EMBL" id="KFN10498.1"/>
    </source>
</evidence>
<protein>
    <submittedName>
        <fullName evidence="2">O-methyltransferase</fullName>
    </submittedName>
</protein>
<dbReference type="EMBL" id="WNZZ01000003">
    <property type="protein sequence ID" value="MUG21829.1"/>
    <property type="molecule type" value="Genomic_DNA"/>
</dbReference>
<keyword evidence="2" id="KW-0808">Transferase</keyword>
<sequence length="138" mass="15889">MLKIDEISLARQVEMAFKELEEELSGLTSGTVFIQIRNNTIGKFGIRHNPIAGRNGHLADEGAGLTMEQMQCFRRMALESLKFKRYWTHGEISYEFALRQGMIVVDAILESNYNMANLLIQRYSRKDAIHTYKQDKTS</sequence>
<keyword evidence="3" id="KW-1185">Reference proteome</keyword>
<dbReference type="GeneID" id="77011561"/>
<organism evidence="1 3">
    <name type="scientific">Paenibacillus macerans</name>
    <name type="common">Bacillus macerans</name>
    <dbReference type="NCBI Taxonomy" id="44252"/>
    <lineage>
        <taxon>Bacteria</taxon>
        <taxon>Bacillati</taxon>
        <taxon>Bacillota</taxon>
        <taxon>Bacilli</taxon>
        <taxon>Bacillales</taxon>
        <taxon>Paenibacillaceae</taxon>
        <taxon>Paenibacillus</taxon>
    </lineage>
</organism>
<reference evidence="2 4" key="2">
    <citation type="submission" date="2019-11" db="EMBL/GenBank/DDBJ databases">
        <title>Draft genome sequences of five Paenibacillus species of dairy origin.</title>
        <authorList>
            <person name="Olajide A.M."/>
            <person name="Chen S."/>
            <person name="Lapointe G."/>
        </authorList>
    </citation>
    <scope>NUCLEOTIDE SEQUENCE [LARGE SCALE GENOMIC DNA]</scope>
    <source>
        <strain evidence="2 4">3CT49</strain>
    </source>
</reference>
<evidence type="ECO:0000313" key="3">
    <source>
        <dbReference type="Proteomes" id="UP000029278"/>
    </source>
</evidence>
<name>A0A090ZJC9_PAEMA</name>
<evidence type="ECO:0000313" key="2">
    <source>
        <dbReference type="EMBL" id="MUG21829.1"/>
    </source>
</evidence>
<dbReference type="Proteomes" id="UP000442469">
    <property type="component" value="Unassembled WGS sequence"/>
</dbReference>
<dbReference type="AlphaFoldDB" id="A0A090ZJC9"/>
<keyword evidence="2" id="KW-0489">Methyltransferase</keyword>
<dbReference type="STRING" id="44252.DJ90_805"/>
<reference evidence="1 3" key="1">
    <citation type="submission" date="2014-04" db="EMBL/GenBank/DDBJ databases">
        <authorList>
            <person name="Bishop-Lilly K.A."/>
            <person name="Broomall S.M."/>
            <person name="Chain P.S."/>
            <person name="Chertkov O."/>
            <person name="Coyne S.R."/>
            <person name="Daligault H.E."/>
            <person name="Davenport K.W."/>
            <person name="Erkkila T."/>
            <person name="Frey K.G."/>
            <person name="Gibbons H.S."/>
            <person name="Gu W."/>
            <person name="Jaissle J."/>
            <person name="Johnson S.L."/>
            <person name="Koroleva G.I."/>
            <person name="Ladner J.T."/>
            <person name="Lo C.-C."/>
            <person name="Minogue T.D."/>
            <person name="Munk C."/>
            <person name="Palacios G.F."/>
            <person name="Redden C.L."/>
            <person name="Rosenzweig C.N."/>
            <person name="Scholz M.B."/>
            <person name="Teshima H."/>
            <person name="Xu Y."/>
        </authorList>
    </citation>
    <scope>NUCLEOTIDE SEQUENCE [LARGE SCALE GENOMIC DNA]</scope>
    <source>
        <strain evidence="1 3">8244</strain>
    </source>
</reference>